<dbReference type="EMBL" id="JAVFJF020000001">
    <property type="protein sequence ID" value="MEJ8673091.1"/>
    <property type="molecule type" value="Genomic_DNA"/>
</dbReference>
<keyword evidence="1" id="KW-0472">Membrane</keyword>
<keyword evidence="1" id="KW-1133">Transmembrane helix</keyword>
<evidence type="ECO:0008006" key="4">
    <source>
        <dbReference type="Google" id="ProtNLM"/>
    </source>
</evidence>
<evidence type="ECO:0000256" key="1">
    <source>
        <dbReference type="SAM" id="Phobius"/>
    </source>
</evidence>
<keyword evidence="3" id="KW-1185">Reference proteome</keyword>
<protein>
    <recommendedName>
        <fullName evidence="4">Oxaloacetate decarboxylase gamma chain</fullName>
    </recommendedName>
</protein>
<organism evidence="2 3">
    <name type="scientific">Chromobacterium amazonense</name>
    <dbReference type="NCBI Taxonomy" id="1382803"/>
    <lineage>
        <taxon>Bacteria</taxon>
        <taxon>Pseudomonadati</taxon>
        <taxon>Pseudomonadota</taxon>
        <taxon>Betaproteobacteria</taxon>
        <taxon>Neisseriales</taxon>
        <taxon>Chromobacteriaceae</taxon>
        <taxon>Chromobacterium</taxon>
    </lineage>
</organism>
<comment type="caution">
    <text evidence="2">The sequence shown here is derived from an EMBL/GenBank/DDBJ whole genome shotgun (WGS) entry which is preliminary data.</text>
</comment>
<evidence type="ECO:0000313" key="2">
    <source>
        <dbReference type="EMBL" id="MEJ8673091.1"/>
    </source>
</evidence>
<sequence length="115" mass="12555">MSVIGQLTFMDLFHIFFGSALAIGAIVAFIAQRRVWQMRRAREAAASADKANAQAKAAALSVNDEMLAILNALSKITSATALTHLQKGRYRPSSRQSHRKVSLKCTSARARHVAM</sequence>
<feature type="transmembrane region" description="Helical" evidence="1">
    <location>
        <begin position="12"/>
        <end position="31"/>
    </location>
</feature>
<dbReference type="RefSeq" id="WP_307913700.1">
    <property type="nucleotide sequence ID" value="NZ_JAVFJF020000001.1"/>
</dbReference>
<dbReference type="Proteomes" id="UP001224516">
    <property type="component" value="Unassembled WGS sequence"/>
</dbReference>
<name>A0ABU8UXK4_9NEIS</name>
<keyword evidence="1" id="KW-0812">Transmembrane</keyword>
<evidence type="ECO:0000313" key="3">
    <source>
        <dbReference type="Proteomes" id="UP001224516"/>
    </source>
</evidence>
<accession>A0ABU8UXK4</accession>
<gene>
    <name evidence="2" type="ORF">QCL97_000015</name>
</gene>
<reference evidence="2 3" key="1">
    <citation type="submission" date="2023-12" db="EMBL/GenBank/DDBJ databases">
        <title>Evaluation and characterization of a potential secondary metabolite violacein from indigenous Chromobacterium amazonense SAM215.</title>
        <authorList>
            <person name="Tarafdar M.R."/>
            <person name="Abedin S.M."/>
            <person name="Atiqua A."/>
            <person name="Saha A."/>
            <person name="Khan S.N."/>
        </authorList>
    </citation>
    <scope>NUCLEOTIDE SEQUENCE [LARGE SCALE GENOMIC DNA]</scope>
    <source>
        <strain evidence="2 3">SAM215</strain>
    </source>
</reference>
<proteinExistence type="predicted"/>